<dbReference type="InterPro" id="IPR051310">
    <property type="entry name" value="MCP_chemotaxis"/>
</dbReference>
<evidence type="ECO:0000313" key="11">
    <source>
        <dbReference type="Proteomes" id="UP000182229"/>
    </source>
</evidence>
<feature type="transmembrane region" description="Helical" evidence="7">
    <location>
        <begin position="12"/>
        <end position="34"/>
    </location>
</feature>
<dbReference type="Gene3D" id="1.10.287.950">
    <property type="entry name" value="Methyl-accepting chemotaxis protein"/>
    <property type="match status" value="1"/>
</dbReference>
<keyword evidence="7" id="KW-0472">Membrane</keyword>
<dbReference type="GO" id="GO:0007165">
    <property type="term" value="P:signal transduction"/>
    <property type="evidence" value="ECO:0007669"/>
    <property type="project" value="UniProtKB-KW"/>
</dbReference>
<comment type="caution">
    <text evidence="10">The sequence shown here is derived from an EMBL/GenBank/DDBJ whole genome shotgun (WGS) entry which is preliminary data.</text>
</comment>
<name>A0A1L9BDA6_9BACT</name>
<dbReference type="PRINTS" id="PR00260">
    <property type="entry name" value="CHEMTRNSDUCR"/>
</dbReference>
<evidence type="ECO:0000256" key="2">
    <source>
        <dbReference type="ARBA" id="ARBA00022500"/>
    </source>
</evidence>
<reference evidence="10 11" key="2">
    <citation type="submission" date="2016-12" db="EMBL/GenBank/DDBJ databases">
        <title>Draft Genome Sequence of Cystobacter ferrugineus Strain Cbfe23.</title>
        <authorList>
            <person name="Akbar S."/>
            <person name="Dowd S.E."/>
            <person name="Stevens D.C."/>
        </authorList>
    </citation>
    <scope>NUCLEOTIDE SEQUENCE [LARGE SCALE GENOMIC DNA]</scope>
    <source>
        <strain evidence="10 11">Cbfe23</strain>
    </source>
</reference>
<dbReference type="SUPFAM" id="SSF58104">
    <property type="entry name" value="Methyl-accepting chemotaxis protein (MCP) signaling domain"/>
    <property type="match status" value="1"/>
</dbReference>
<dbReference type="GO" id="GO:0006935">
    <property type="term" value="P:chemotaxis"/>
    <property type="evidence" value="ECO:0007669"/>
    <property type="project" value="UniProtKB-KW"/>
</dbReference>
<dbReference type="PANTHER" id="PTHR43531">
    <property type="entry name" value="PROTEIN ICFG"/>
    <property type="match status" value="1"/>
</dbReference>
<comment type="subcellular location">
    <subcellularLocation>
        <location evidence="1">Membrane</location>
    </subcellularLocation>
</comment>
<dbReference type="AlphaFoldDB" id="A0A1L9BDA6"/>
<accession>A0A1L9BDA6</accession>
<dbReference type="InterPro" id="IPR007891">
    <property type="entry name" value="CHASE3"/>
</dbReference>
<dbReference type="Pfam" id="PF05227">
    <property type="entry name" value="CHASE3"/>
    <property type="match status" value="1"/>
</dbReference>
<keyword evidence="2" id="KW-0145">Chemotaxis</keyword>
<comment type="similarity">
    <text evidence="3">Belongs to the methyl-accepting chemotaxis (MCP) protein family.</text>
</comment>
<feature type="domain" description="Methyl-accepting transducer" evidence="8">
    <location>
        <begin position="271"/>
        <end position="486"/>
    </location>
</feature>
<dbReference type="PROSITE" id="PS50885">
    <property type="entry name" value="HAMP"/>
    <property type="match status" value="1"/>
</dbReference>
<keyword evidence="7" id="KW-1133">Transmembrane helix</keyword>
<feature type="coiled-coil region" evidence="5">
    <location>
        <begin position="464"/>
        <end position="495"/>
    </location>
</feature>
<gene>
    <name evidence="10" type="ORF">BON30_14280</name>
</gene>
<evidence type="ECO:0000256" key="4">
    <source>
        <dbReference type="PROSITE-ProRule" id="PRU00284"/>
    </source>
</evidence>
<evidence type="ECO:0000256" key="6">
    <source>
        <dbReference type="SAM" id="MobiDB-lite"/>
    </source>
</evidence>
<evidence type="ECO:0000259" key="9">
    <source>
        <dbReference type="PROSITE" id="PS50885"/>
    </source>
</evidence>
<dbReference type="GO" id="GO:0005886">
    <property type="term" value="C:plasma membrane"/>
    <property type="evidence" value="ECO:0007669"/>
    <property type="project" value="TreeGrafter"/>
</dbReference>
<evidence type="ECO:0008006" key="12">
    <source>
        <dbReference type="Google" id="ProtNLM"/>
    </source>
</evidence>
<keyword evidence="4" id="KW-0807">Transducer</keyword>
<evidence type="ECO:0000256" key="7">
    <source>
        <dbReference type="SAM" id="Phobius"/>
    </source>
</evidence>
<dbReference type="SMART" id="SM00283">
    <property type="entry name" value="MA"/>
    <property type="match status" value="1"/>
</dbReference>
<feature type="domain" description="HAMP" evidence="9">
    <location>
        <begin position="214"/>
        <end position="266"/>
    </location>
</feature>
<dbReference type="GO" id="GO:0004888">
    <property type="term" value="F:transmembrane signaling receptor activity"/>
    <property type="evidence" value="ECO:0007669"/>
    <property type="project" value="InterPro"/>
</dbReference>
<dbReference type="FunFam" id="1.10.287.950:FF:000001">
    <property type="entry name" value="Methyl-accepting chemotaxis sensory transducer"/>
    <property type="match status" value="1"/>
</dbReference>
<keyword evidence="5" id="KW-0175">Coiled coil</keyword>
<evidence type="ECO:0000256" key="3">
    <source>
        <dbReference type="ARBA" id="ARBA00029447"/>
    </source>
</evidence>
<dbReference type="PROSITE" id="PS50111">
    <property type="entry name" value="CHEMOTAXIS_TRANSDUC_2"/>
    <property type="match status" value="1"/>
</dbReference>
<evidence type="ECO:0000256" key="5">
    <source>
        <dbReference type="SAM" id="Coils"/>
    </source>
</evidence>
<keyword evidence="11" id="KW-1185">Reference proteome</keyword>
<keyword evidence="7" id="KW-0812">Transmembrane</keyword>
<sequence>MLLKNFTIARKLQLGFGLLVVLLAAVIWASYVFFQMLVNNDGYYRSHDVRLELQAIGINVMDMEHRALEYAFTGNEDILESLPQRQAAFLESHARLNVLTARYPREQELLQQLVELYQQKYLPHLEHEVAMRRDVDAGRVPLERLVEYVKEDKGGKSMARMSSASELLRQEVLEQRRRLLEETDAQTLSVSRMLVTGGVVGPMLAVLLAWLLSRSIVRPLNEAMGLTGKLASGDLTATIEVRGRDEPARMMEGMREMVQRIGGVLGEVRGAVGSLSGASAQVAAAAQALSQGTSTQAASVEETTASLEQLSASISQNAETSKRLEMMAVKGAADAEESGLAVKETVEAMVAIAERISIVEEIAYQTNLLALNAAVEAARAGEHGRGFAVVASEVRKLAERSQKAAKEIGSLAGSSVKVAERSGLLLKELVPSIRKTAELVQQVTAASREQASGVVQMNRAMVLVDQVTQRNASAAEELSSTAEELAAQAESLQQMMTFFRVVEAGRAVLGMAQPARSLRPAPVHLPPPPMHSPAQGLKAVAHAVPVRLPTPSFSAVPEHAASNSDHDFKRF</sequence>
<feature type="region of interest" description="Disordered" evidence="6">
    <location>
        <begin position="551"/>
        <end position="571"/>
    </location>
</feature>
<dbReference type="SMART" id="SM00304">
    <property type="entry name" value="HAMP"/>
    <property type="match status" value="1"/>
</dbReference>
<dbReference type="EMBL" id="MPIN01000003">
    <property type="protein sequence ID" value="OJH40213.1"/>
    <property type="molecule type" value="Genomic_DNA"/>
</dbReference>
<dbReference type="OrthoDB" id="5342522at2"/>
<dbReference type="STRING" id="83449.BON30_14280"/>
<dbReference type="RefSeq" id="WP_071898846.1">
    <property type="nucleotide sequence ID" value="NZ_MPIN01000003.1"/>
</dbReference>
<evidence type="ECO:0000256" key="1">
    <source>
        <dbReference type="ARBA" id="ARBA00004370"/>
    </source>
</evidence>
<dbReference type="InterPro" id="IPR003660">
    <property type="entry name" value="HAMP_dom"/>
</dbReference>
<dbReference type="PANTHER" id="PTHR43531:SF11">
    <property type="entry name" value="METHYL-ACCEPTING CHEMOTAXIS PROTEIN 3"/>
    <property type="match status" value="1"/>
</dbReference>
<dbReference type="Proteomes" id="UP000182229">
    <property type="component" value="Unassembled WGS sequence"/>
</dbReference>
<protein>
    <recommendedName>
        <fullName evidence="12">Chemotaxis protein</fullName>
    </recommendedName>
</protein>
<dbReference type="CDD" id="cd06225">
    <property type="entry name" value="HAMP"/>
    <property type="match status" value="1"/>
</dbReference>
<dbReference type="Pfam" id="PF00015">
    <property type="entry name" value="MCPsignal"/>
    <property type="match status" value="1"/>
</dbReference>
<dbReference type="Pfam" id="PF00672">
    <property type="entry name" value="HAMP"/>
    <property type="match status" value="1"/>
</dbReference>
<evidence type="ECO:0000259" key="8">
    <source>
        <dbReference type="PROSITE" id="PS50111"/>
    </source>
</evidence>
<evidence type="ECO:0000313" key="10">
    <source>
        <dbReference type="EMBL" id="OJH40213.1"/>
    </source>
</evidence>
<proteinExistence type="inferred from homology"/>
<reference evidence="11" key="1">
    <citation type="submission" date="2016-11" db="EMBL/GenBank/DDBJ databases">
        <authorList>
            <person name="Shukria A."/>
            <person name="Stevens D.C."/>
        </authorList>
    </citation>
    <scope>NUCLEOTIDE SEQUENCE [LARGE SCALE GENOMIC DNA]</scope>
    <source>
        <strain evidence="11">Cbfe23</strain>
    </source>
</reference>
<dbReference type="InterPro" id="IPR004089">
    <property type="entry name" value="MCPsignal_dom"/>
</dbReference>
<organism evidence="10 11">
    <name type="scientific">Cystobacter ferrugineus</name>
    <dbReference type="NCBI Taxonomy" id="83449"/>
    <lineage>
        <taxon>Bacteria</taxon>
        <taxon>Pseudomonadati</taxon>
        <taxon>Myxococcota</taxon>
        <taxon>Myxococcia</taxon>
        <taxon>Myxococcales</taxon>
        <taxon>Cystobacterineae</taxon>
        <taxon>Archangiaceae</taxon>
        <taxon>Cystobacter</taxon>
    </lineage>
</organism>
<dbReference type="InterPro" id="IPR004090">
    <property type="entry name" value="Chemotax_Me-accpt_rcpt"/>
</dbReference>